<evidence type="ECO:0000313" key="3">
    <source>
        <dbReference type="RefSeq" id="WP_084544992.1"/>
    </source>
</evidence>
<accession>A0A8B6XAY5</accession>
<feature type="transmembrane region" description="Helical" evidence="1">
    <location>
        <begin position="1027"/>
        <end position="1050"/>
    </location>
</feature>
<protein>
    <submittedName>
        <fullName evidence="3">Efflux RND transporter permease subunit</fullName>
    </submittedName>
</protein>
<feature type="transmembrane region" description="Helical" evidence="1">
    <location>
        <begin position="921"/>
        <end position="939"/>
    </location>
</feature>
<reference evidence="3" key="3">
    <citation type="submission" date="2025-08" db="UniProtKB">
        <authorList>
            <consortium name="RefSeq"/>
        </authorList>
    </citation>
    <scope>IDENTIFICATION</scope>
</reference>
<sequence length="1101" mass="116448">MWIVKLALRRPYTFIVAALLIVLATPFALRRTPVDVFPDVDIPAAAILLSYNGLSAREMADRIVIPVERNLANSVSDMEHVESQTAGGLGIIKVFFQPTVDPAEAIAQLVASTQASLRSLPAGSTPPTIVKYSASNLPIMQLGVSSKVLTEGELNDAAFNELRTRLVTIPGLAITAPFGGRFRQVSVDLDGPALAARGLTPVDVVNALSAQNLILPTGTAKLGDTEFNVALNGSPATIAALGDIPIRKLGGGTVFIRDVAHVHDGSQAPQTVVRRDGERGMLMTLLKNGKASTLDILDAVHRALPKAVEAMPPEVEVSQLADQSRFVRAAVFNVVEEAVIAASLTVALILLFLGNWRSTAIIAVSIPLSILSAVLLLHLTGQTINVMTLGGLALAVGILVDDATVEIENVERHLHMGKAPHQAILDGAAEIATPAFVSTLCICIVFLPVFLLSGVAHTLFVPLALSVVYAMLASWLLSRTLVPTLVMYLMRQRNRGGPAPRATPLRRVHLAFDGAFERLRAGYSATLAGLLQHKLLCGGLFTLFCLGSLALVPQLGRDFFPTVDAGQVRLHVRAPVATRIEEMPALIDRVEAEMRRVVGNDEIASLVDIVGGPYSPFNTLYSNNGTFDSSDTEILLSLKPGHAPTREHIRALRAALPRAFPGMEFQFQPADPVAQTLNFGLQAPIDIQFSGNKTAENLELATELMHELRAIDGAVDVTLFQRFNRPALALEMDRARLLQGGAQARDLAQNLLVQLSGSYQTAQTQWLNPANGNTYNVSVQTRQHEVDSLDALLRLPVYGPGAADTTSAGGGAAPRVPQLLGDLVSVKPIAQPAVVSRYNMTPVIDLYANVDGRDLGRVHDQIAERIEALRARLPRGSDITVRGQVQTMNTAFGELGLGLALAVALVYLLIVVNFQSWRDAAIILAGLPAALAGIAWMLFLTGTSLSVPALTGAVMTMGVATANSILVVSFARERLAAGVPALRAALDAGGTRLRPVMMTALAMITGMLPMALGAGEGGEQNAPLGRAVIGGLAFATISTLVFVPLVFAGVHGRRERRARLRGDALPVASGTGAAVPAMPRAADGAALSADLSSALPSSAST</sequence>
<dbReference type="GO" id="GO:0005886">
    <property type="term" value="C:plasma membrane"/>
    <property type="evidence" value="ECO:0007669"/>
    <property type="project" value="TreeGrafter"/>
</dbReference>
<dbReference type="OrthoDB" id="9798415at2"/>
<dbReference type="PANTHER" id="PTHR32063:SF8">
    <property type="entry name" value="CATION EFFLUX PROTEIN"/>
    <property type="match status" value="1"/>
</dbReference>
<keyword evidence="1" id="KW-0812">Transmembrane</keyword>
<proteinExistence type="predicted"/>
<dbReference type="InterPro" id="IPR001036">
    <property type="entry name" value="Acrflvin-R"/>
</dbReference>
<dbReference type="Gene3D" id="3.30.70.1430">
    <property type="entry name" value="Multidrug efflux transporter AcrB pore domain"/>
    <property type="match status" value="2"/>
</dbReference>
<dbReference type="Gene3D" id="3.30.2090.10">
    <property type="entry name" value="Multidrug efflux transporter AcrB TolC docking domain, DN and DC subdomains"/>
    <property type="match status" value="2"/>
</dbReference>
<organism evidence="2 3">
    <name type="scientific">Derxia gummosa DSM 723</name>
    <dbReference type="NCBI Taxonomy" id="1121388"/>
    <lineage>
        <taxon>Bacteria</taxon>
        <taxon>Pseudomonadati</taxon>
        <taxon>Pseudomonadota</taxon>
        <taxon>Betaproteobacteria</taxon>
        <taxon>Burkholderiales</taxon>
        <taxon>Alcaligenaceae</taxon>
        <taxon>Derxia</taxon>
    </lineage>
</organism>
<dbReference type="AlphaFoldDB" id="A0A8B6XAY5"/>
<evidence type="ECO:0000256" key="1">
    <source>
        <dbReference type="SAM" id="Phobius"/>
    </source>
</evidence>
<dbReference type="Gene3D" id="1.20.1640.10">
    <property type="entry name" value="Multidrug efflux transporter AcrB transmembrane domain"/>
    <property type="match status" value="2"/>
</dbReference>
<keyword evidence="1" id="KW-1133">Transmembrane helix</keyword>
<keyword evidence="1" id="KW-0472">Membrane</keyword>
<name>A0A8B6XAY5_9BURK</name>
<keyword evidence="2" id="KW-1185">Reference proteome</keyword>
<dbReference type="RefSeq" id="WP_084544992.1">
    <property type="nucleotide sequence ID" value="NZ_AXWS01000013.1"/>
</dbReference>
<feature type="transmembrane region" description="Helical" evidence="1">
    <location>
        <begin position="895"/>
        <end position="914"/>
    </location>
</feature>
<evidence type="ECO:0000313" key="2">
    <source>
        <dbReference type="Proteomes" id="UP000675920"/>
    </source>
</evidence>
<feature type="transmembrane region" description="Helical" evidence="1">
    <location>
        <begin position="945"/>
        <end position="971"/>
    </location>
</feature>
<dbReference type="PRINTS" id="PR00702">
    <property type="entry name" value="ACRIFLAVINRP"/>
</dbReference>
<dbReference type="PANTHER" id="PTHR32063">
    <property type="match status" value="1"/>
</dbReference>
<feature type="transmembrane region" description="Helical" evidence="1">
    <location>
        <begin position="992"/>
        <end position="1015"/>
    </location>
</feature>
<feature type="transmembrane region" description="Helical" evidence="1">
    <location>
        <begin position="428"/>
        <end position="451"/>
    </location>
</feature>
<dbReference type="GO" id="GO:0042910">
    <property type="term" value="F:xenobiotic transmembrane transporter activity"/>
    <property type="evidence" value="ECO:0007669"/>
    <property type="project" value="TreeGrafter"/>
</dbReference>
<dbReference type="InterPro" id="IPR027463">
    <property type="entry name" value="AcrB_DN_DC_subdom"/>
</dbReference>
<dbReference type="Proteomes" id="UP000675920">
    <property type="component" value="Unplaced"/>
</dbReference>
<reference evidence="3" key="2">
    <citation type="journal article" date="2009" name="Biochim. Biophys. Acta">
        <title>Mechanisms of RND multidrug efflux pumps.</title>
        <authorList>
            <person name="Nikaido H."/>
            <person name="Takatsuka Y."/>
        </authorList>
    </citation>
    <scope>NUCLEOTIDE SEQUENCE</scope>
</reference>
<dbReference type="Pfam" id="PF00873">
    <property type="entry name" value="ACR_tran"/>
    <property type="match status" value="1"/>
</dbReference>
<feature type="transmembrane region" description="Helical" evidence="1">
    <location>
        <begin position="463"/>
        <end position="489"/>
    </location>
</feature>
<dbReference type="Gene3D" id="3.30.70.1440">
    <property type="entry name" value="Multidrug efflux transporter AcrB pore domain"/>
    <property type="match status" value="1"/>
</dbReference>
<dbReference type="Gene3D" id="3.30.70.1320">
    <property type="entry name" value="Multidrug efflux transporter AcrB pore domain like"/>
    <property type="match status" value="1"/>
</dbReference>
<feature type="transmembrane region" description="Helical" evidence="1">
    <location>
        <begin position="360"/>
        <end position="380"/>
    </location>
</feature>
<reference evidence="3" key="1">
    <citation type="journal article" date="1999" name="J. Mol. Microbiol. Biotechnol.">
        <title>The RND permease superfamily: an ancient, ubiquitous and diverse family that includes human disease and development proteins.</title>
        <authorList>
            <person name="Tseng T.T."/>
            <person name="Gratwick K.S."/>
            <person name="Kollman J."/>
            <person name="Park D."/>
            <person name="Nies D.H."/>
            <person name="Goffeau A."/>
            <person name="Saier M.H. Jr."/>
        </authorList>
    </citation>
    <scope>NUCLEOTIDE SEQUENCE</scope>
</reference>
<feature type="transmembrane region" description="Helical" evidence="1">
    <location>
        <begin position="330"/>
        <end position="353"/>
    </location>
</feature>
<dbReference type="SUPFAM" id="SSF82714">
    <property type="entry name" value="Multidrug efflux transporter AcrB TolC docking domain, DN and DC subdomains"/>
    <property type="match status" value="1"/>
</dbReference>
<dbReference type="SUPFAM" id="SSF82866">
    <property type="entry name" value="Multidrug efflux transporter AcrB transmembrane domain"/>
    <property type="match status" value="2"/>
</dbReference>
<dbReference type="SUPFAM" id="SSF82693">
    <property type="entry name" value="Multidrug efflux transporter AcrB pore domain, PN1, PN2, PC1 and PC2 subdomains"/>
    <property type="match status" value="2"/>
</dbReference>